<evidence type="ECO:0000256" key="1">
    <source>
        <dbReference type="ARBA" id="ARBA00023125"/>
    </source>
</evidence>
<dbReference type="SMART" id="SM00448">
    <property type="entry name" value="REC"/>
    <property type="match status" value="1"/>
</dbReference>
<name>A0ABP8KJ72_9MICO</name>
<dbReference type="InterPro" id="IPR011006">
    <property type="entry name" value="CheY-like_superfamily"/>
</dbReference>
<gene>
    <name evidence="4" type="ORF">GCM10023168_23480</name>
</gene>
<accession>A0ABP8KJ72</accession>
<feature type="domain" description="Response regulatory" evidence="3">
    <location>
        <begin position="5"/>
        <end position="121"/>
    </location>
</feature>
<evidence type="ECO:0000313" key="4">
    <source>
        <dbReference type="EMBL" id="GAA4407437.1"/>
    </source>
</evidence>
<dbReference type="SUPFAM" id="SSF52172">
    <property type="entry name" value="CheY-like"/>
    <property type="match status" value="1"/>
</dbReference>
<dbReference type="EMBL" id="BAABGM010000014">
    <property type="protein sequence ID" value="GAA4407437.1"/>
    <property type="molecule type" value="Genomic_DNA"/>
</dbReference>
<dbReference type="PROSITE" id="PS50110">
    <property type="entry name" value="RESPONSE_REGULATORY"/>
    <property type="match status" value="1"/>
</dbReference>
<dbReference type="Gene3D" id="3.40.50.2300">
    <property type="match status" value="1"/>
</dbReference>
<organism evidence="4 5">
    <name type="scientific">Fodinibacter luteus</name>
    <dbReference type="NCBI Taxonomy" id="552064"/>
    <lineage>
        <taxon>Bacteria</taxon>
        <taxon>Bacillati</taxon>
        <taxon>Actinomycetota</taxon>
        <taxon>Actinomycetes</taxon>
        <taxon>Micrococcales</taxon>
        <taxon>Intrasporangiaceae</taxon>
        <taxon>Fodinibacter (ex Wang et al. 2009)</taxon>
    </lineage>
</organism>
<dbReference type="InterPro" id="IPR039420">
    <property type="entry name" value="WalR-like"/>
</dbReference>
<keyword evidence="1" id="KW-0238">DNA-binding</keyword>
<reference evidence="5" key="1">
    <citation type="journal article" date="2019" name="Int. J. Syst. Evol. Microbiol.">
        <title>The Global Catalogue of Microorganisms (GCM) 10K type strain sequencing project: providing services to taxonomists for standard genome sequencing and annotation.</title>
        <authorList>
            <consortium name="The Broad Institute Genomics Platform"/>
            <consortium name="The Broad Institute Genome Sequencing Center for Infectious Disease"/>
            <person name="Wu L."/>
            <person name="Ma J."/>
        </authorList>
    </citation>
    <scope>NUCLEOTIDE SEQUENCE [LARGE SCALE GENOMIC DNA]</scope>
    <source>
        <strain evidence="5">JCM 17809</strain>
    </source>
</reference>
<evidence type="ECO:0000256" key="2">
    <source>
        <dbReference type="PROSITE-ProRule" id="PRU00169"/>
    </source>
</evidence>
<dbReference type="Proteomes" id="UP001500945">
    <property type="component" value="Unassembled WGS sequence"/>
</dbReference>
<dbReference type="RefSeq" id="WP_345206064.1">
    <property type="nucleotide sequence ID" value="NZ_BAABGM010000014.1"/>
</dbReference>
<dbReference type="Pfam" id="PF00072">
    <property type="entry name" value="Response_reg"/>
    <property type="match status" value="1"/>
</dbReference>
<dbReference type="PANTHER" id="PTHR43214">
    <property type="entry name" value="TWO-COMPONENT RESPONSE REGULATOR"/>
    <property type="match status" value="1"/>
</dbReference>
<proteinExistence type="predicted"/>
<dbReference type="InterPro" id="IPR058245">
    <property type="entry name" value="NreC/VraR/RcsB-like_REC"/>
</dbReference>
<evidence type="ECO:0000259" key="3">
    <source>
        <dbReference type="PROSITE" id="PS50110"/>
    </source>
</evidence>
<keyword evidence="2" id="KW-0597">Phosphoprotein</keyword>
<dbReference type="InterPro" id="IPR001789">
    <property type="entry name" value="Sig_transdc_resp-reg_receiver"/>
</dbReference>
<protein>
    <recommendedName>
        <fullName evidence="3">Response regulatory domain-containing protein</fullName>
    </recommendedName>
</protein>
<feature type="modified residue" description="4-aspartylphosphate" evidence="2">
    <location>
        <position position="56"/>
    </location>
</feature>
<sequence>MFQVRVLLVDDQEAFMRALVAVVGATPNFDVVGRARTGEESLVLASEVNPDLVLMDVNLPGIDGLEATRRLRARSSPPVVVLLSTHDEDAGEQYLAESGAHEYVTKSAFGPQRLAECWSRSQG</sequence>
<keyword evidence="5" id="KW-1185">Reference proteome</keyword>
<evidence type="ECO:0000313" key="5">
    <source>
        <dbReference type="Proteomes" id="UP001500945"/>
    </source>
</evidence>
<comment type="caution">
    <text evidence="4">The sequence shown here is derived from an EMBL/GenBank/DDBJ whole genome shotgun (WGS) entry which is preliminary data.</text>
</comment>
<dbReference type="CDD" id="cd17535">
    <property type="entry name" value="REC_NarL-like"/>
    <property type="match status" value="1"/>
</dbReference>
<dbReference type="PANTHER" id="PTHR43214:SF43">
    <property type="entry name" value="TWO-COMPONENT RESPONSE REGULATOR"/>
    <property type="match status" value="1"/>
</dbReference>